<accession>A0A0C2N5I8</accession>
<keyword evidence="4" id="KW-1185">Reference proteome</keyword>
<organism evidence="3 4">
    <name type="scientific">Thelohanellus kitauei</name>
    <name type="common">Myxosporean</name>
    <dbReference type="NCBI Taxonomy" id="669202"/>
    <lineage>
        <taxon>Eukaryota</taxon>
        <taxon>Metazoa</taxon>
        <taxon>Cnidaria</taxon>
        <taxon>Myxozoa</taxon>
        <taxon>Myxosporea</taxon>
        <taxon>Bivalvulida</taxon>
        <taxon>Platysporina</taxon>
        <taxon>Myxobolidae</taxon>
        <taxon>Thelohanellus</taxon>
    </lineage>
</organism>
<evidence type="ECO:0000256" key="2">
    <source>
        <dbReference type="ARBA" id="ARBA00022737"/>
    </source>
</evidence>
<name>A0A0C2N5I8_THEKT</name>
<dbReference type="SUPFAM" id="SSF117281">
    <property type="entry name" value="Kelch motif"/>
    <property type="match status" value="1"/>
</dbReference>
<dbReference type="InterPro" id="IPR052125">
    <property type="entry name" value="KLHDC10"/>
</dbReference>
<dbReference type="PANTHER" id="PTHR46428">
    <property type="entry name" value="KELCH DOMAIN-CONTAINING PROTEIN 10"/>
    <property type="match status" value="1"/>
</dbReference>
<evidence type="ECO:0000313" key="3">
    <source>
        <dbReference type="EMBL" id="KII69157.1"/>
    </source>
</evidence>
<evidence type="ECO:0000256" key="1">
    <source>
        <dbReference type="ARBA" id="ARBA00022441"/>
    </source>
</evidence>
<dbReference type="InterPro" id="IPR015915">
    <property type="entry name" value="Kelch-typ_b-propeller"/>
</dbReference>
<dbReference type="GO" id="GO:0032874">
    <property type="term" value="P:positive regulation of stress-activated MAPK cascade"/>
    <property type="evidence" value="ECO:0007669"/>
    <property type="project" value="TreeGrafter"/>
</dbReference>
<dbReference type="PANTHER" id="PTHR46428:SF1">
    <property type="entry name" value="KELCH DOMAIN-CONTAINING PROTEIN 10"/>
    <property type="match status" value="1"/>
</dbReference>
<dbReference type="Proteomes" id="UP000031668">
    <property type="component" value="Unassembled WGS sequence"/>
</dbReference>
<sequence>MSQEPERRTPYRRIDHCMTSARQFLFIYGGCHCSSYRHYNDFWSYNTISCVWKRYQLPHEKQDTCVHSSICSDGKFVYLFGGSYGFPGSRQNNTLVSFDITNETWEILFHHTDVCDQNTPPPMYRNLLFYHKGSLYVLGGCDRSLVLDTMYKFCLQTLTWSLVVQNGLKPQRLIGGTVYENQIYLFESLEPEINRFREVSIFDFSTHTWTKRETIAKNQQYPDTRICESFAFSKNFGWISGGNIMTTYRPFYDIWKIDLQNLEWLKADYTLGIGIFDHCTSIVDDCYLFSFGGQMGETDRDNTFRKIIIRPPTLYRRCLETVSRSLNVKSLRMALPPSILDDLNLNSNS</sequence>
<dbReference type="EMBL" id="JWZT01002564">
    <property type="protein sequence ID" value="KII69157.1"/>
    <property type="molecule type" value="Genomic_DNA"/>
</dbReference>
<dbReference type="AlphaFoldDB" id="A0A0C2N5I8"/>
<dbReference type="Pfam" id="PF24681">
    <property type="entry name" value="Kelch_KLHDC2_KLHL20_DRC7"/>
    <property type="match status" value="1"/>
</dbReference>
<keyword evidence="2" id="KW-0677">Repeat</keyword>
<dbReference type="OrthoDB" id="45365at2759"/>
<evidence type="ECO:0000313" key="4">
    <source>
        <dbReference type="Proteomes" id="UP000031668"/>
    </source>
</evidence>
<dbReference type="Gene3D" id="2.120.10.80">
    <property type="entry name" value="Kelch-type beta propeller"/>
    <property type="match status" value="2"/>
</dbReference>
<protein>
    <submittedName>
        <fullName evidence="3">Kelch domain-containing protein 10</fullName>
    </submittedName>
</protein>
<reference evidence="3 4" key="1">
    <citation type="journal article" date="2014" name="Genome Biol. Evol.">
        <title>The genome of the myxosporean Thelohanellus kitauei shows adaptations to nutrient acquisition within its fish host.</title>
        <authorList>
            <person name="Yang Y."/>
            <person name="Xiong J."/>
            <person name="Zhou Z."/>
            <person name="Huo F."/>
            <person name="Miao W."/>
            <person name="Ran C."/>
            <person name="Liu Y."/>
            <person name="Zhang J."/>
            <person name="Feng J."/>
            <person name="Wang M."/>
            <person name="Wang M."/>
            <person name="Wang L."/>
            <person name="Yao B."/>
        </authorList>
    </citation>
    <scope>NUCLEOTIDE SEQUENCE [LARGE SCALE GENOMIC DNA]</scope>
    <source>
        <strain evidence="3">Wuqing</strain>
    </source>
</reference>
<comment type="caution">
    <text evidence="3">The sequence shown here is derived from an EMBL/GenBank/DDBJ whole genome shotgun (WGS) entry which is preliminary data.</text>
</comment>
<gene>
    <name evidence="3" type="ORF">RF11_03207</name>
</gene>
<proteinExistence type="predicted"/>
<keyword evidence="1" id="KW-0880">Kelch repeat</keyword>